<evidence type="ECO:0008006" key="13">
    <source>
        <dbReference type="Google" id="ProtNLM"/>
    </source>
</evidence>
<evidence type="ECO:0000313" key="11">
    <source>
        <dbReference type="EMBL" id="CCE62882.1"/>
    </source>
</evidence>
<dbReference type="GO" id="GO:0006506">
    <property type="term" value="P:GPI anchor biosynthetic process"/>
    <property type="evidence" value="ECO:0007669"/>
    <property type="project" value="UniProtKB-UniPathway"/>
</dbReference>
<dbReference type="eggNOG" id="KOG2459">
    <property type="taxonomic scope" value="Eukaryota"/>
</dbReference>
<dbReference type="RefSeq" id="XP_003685316.1">
    <property type="nucleotide sequence ID" value="XM_003685268.1"/>
</dbReference>
<evidence type="ECO:0000256" key="5">
    <source>
        <dbReference type="ARBA" id="ARBA00022692"/>
    </source>
</evidence>
<dbReference type="GO" id="GO:0042765">
    <property type="term" value="C:GPI-anchor transamidase complex"/>
    <property type="evidence" value="ECO:0007669"/>
    <property type="project" value="InterPro"/>
</dbReference>
<dbReference type="OMA" id="WGGIFIY"/>
<dbReference type="Proteomes" id="UP000005666">
    <property type="component" value="Chromosome 4"/>
</dbReference>
<reference evidence="11 12" key="1">
    <citation type="journal article" date="2011" name="Proc. Natl. Acad. Sci. U.S.A.">
        <title>Evolutionary erosion of yeast sex chromosomes by mating-type switching accidents.</title>
        <authorList>
            <person name="Gordon J.L."/>
            <person name="Armisen D."/>
            <person name="Proux-Wera E."/>
            <person name="Oheigeartaigh S.S."/>
            <person name="Byrne K.P."/>
            <person name="Wolfe K.H."/>
        </authorList>
    </citation>
    <scope>NUCLEOTIDE SEQUENCE [LARGE SCALE GENOMIC DNA]</scope>
    <source>
        <strain evidence="12">ATCC 24235 / CBS 4417 / NBRC 1672 / NRRL Y-8282 / UCD 70-5</strain>
    </source>
</reference>
<comment type="similarity">
    <text evidence="3">Belongs to the PIGS family.</text>
</comment>
<dbReference type="STRING" id="1071381.G8BSR1"/>
<evidence type="ECO:0000256" key="7">
    <source>
        <dbReference type="ARBA" id="ARBA00022989"/>
    </source>
</evidence>
<evidence type="ECO:0000256" key="2">
    <source>
        <dbReference type="ARBA" id="ARBA00004687"/>
    </source>
</evidence>
<dbReference type="KEGG" id="tpf:TPHA_0D02450"/>
<keyword evidence="8 10" id="KW-0472">Membrane</keyword>
<evidence type="ECO:0000256" key="9">
    <source>
        <dbReference type="ARBA" id="ARBA00023180"/>
    </source>
</evidence>
<accession>G8BSR1</accession>
<dbReference type="OrthoDB" id="28748at2759"/>
<keyword evidence="9" id="KW-0325">Glycoprotein</keyword>
<dbReference type="GeneID" id="11534420"/>
<feature type="transmembrane region" description="Helical" evidence="10">
    <location>
        <begin position="7"/>
        <end position="28"/>
    </location>
</feature>
<evidence type="ECO:0000256" key="10">
    <source>
        <dbReference type="SAM" id="Phobius"/>
    </source>
</evidence>
<evidence type="ECO:0000313" key="12">
    <source>
        <dbReference type="Proteomes" id="UP000005666"/>
    </source>
</evidence>
<gene>
    <name evidence="11" type="primary">TPHA0D02450</name>
    <name evidence="11" type="ordered locus">TPHA_0D02450</name>
</gene>
<comment type="pathway">
    <text evidence="2">Glycolipid biosynthesis; glycosylphosphatidylinositol-anchor biosynthesis.</text>
</comment>
<evidence type="ECO:0000256" key="3">
    <source>
        <dbReference type="ARBA" id="ARBA00005316"/>
    </source>
</evidence>
<dbReference type="PANTHER" id="PTHR21072">
    <property type="entry name" value="GPI TRANSAMIDASE COMPONENT PIG-S"/>
    <property type="match status" value="1"/>
</dbReference>
<evidence type="ECO:0000256" key="8">
    <source>
        <dbReference type="ARBA" id="ARBA00023136"/>
    </source>
</evidence>
<feature type="transmembrane region" description="Helical" evidence="10">
    <location>
        <begin position="491"/>
        <end position="511"/>
    </location>
</feature>
<dbReference type="Pfam" id="PF10510">
    <property type="entry name" value="PIG-S"/>
    <property type="match status" value="1"/>
</dbReference>
<name>G8BSR1_TETPH</name>
<keyword evidence="12" id="KW-1185">Reference proteome</keyword>
<keyword evidence="5 10" id="KW-0812">Transmembrane</keyword>
<keyword evidence="7 10" id="KW-1133">Transmembrane helix</keyword>
<keyword evidence="6" id="KW-0256">Endoplasmic reticulum</keyword>
<organism evidence="11 12">
    <name type="scientific">Tetrapisispora phaffii (strain ATCC 24235 / CBS 4417 / NBRC 1672 / NRRL Y-8282 / UCD 70-5)</name>
    <name type="common">Yeast</name>
    <name type="synonym">Fabospora phaffii</name>
    <dbReference type="NCBI Taxonomy" id="1071381"/>
    <lineage>
        <taxon>Eukaryota</taxon>
        <taxon>Fungi</taxon>
        <taxon>Dikarya</taxon>
        <taxon>Ascomycota</taxon>
        <taxon>Saccharomycotina</taxon>
        <taxon>Saccharomycetes</taxon>
        <taxon>Saccharomycetales</taxon>
        <taxon>Saccharomycetaceae</taxon>
        <taxon>Tetrapisispora</taxon>
    </lineage>
</organism>
<evidence type="ECO:0000256" key="6">
    <source>
        <dbReference type="ARBA" id="ARBA00022824"/>
    </source>
</evidence>
<dbReference type="InterPro" id="IPR019540">
    <property type="entry name" value="PtdIno-glycan_biosynth_class_S"/>
</dbReference>
<evidence type="ECO:0000256" key="4">
    <source>
        <dbReference type="ARBA" id="ARBA00022502"/>
    </source>
</evidence>
<keyword evidence="4" id="KW-0337">GPI-anchor biosynthesis</keyword>
<comment type="subcellular location">
    <subcellularLocation>
        <location evidence="1">Endoplasmic reticulum membrane</location>
        <topology evidence="1">Multi-pass membrane protein</topology>
    </subcellularLocation>
</comment>
<dbReference type="AlphaFoldDB" id="G8BSR1"/>
<dbReference type="UniPathway" id="UPA00196"/>
<sequence>MNNNYKLRLFVLFSYLSVFFLLGVPLWYKLTTIHRADLPITYIKELVDNKLNDVHLKLPIYVDSQINDIKESAILLKDIQSEINDILGKNNAGLDISVNVLDYVKENLDSKNENANQILKIVKGDNNLKMVENRDFFSSTATTVEVNDLSTDYQKSIRELSNIILNNILGVNAKNINTVIASTKDINDGEKTGVSIPYIQDIHLSAILLSGDGDALGWDIESSMSKYITPLREMLSSVYHFTVDSDIVYYNDLNLHSQHAVNESTLAHILDISEISTSDEYSEQIGLTLAIVFPSREVGNNGLEFIKPKSIEKLDGSEKVSNDINWEKYLIPRWGSLIINKYPLKANSYLDEEFLHPIMHKFSIDLLEILGIGSDMMSPYNSLHMFKRSVVLRNLLKSVDTLQSLVRLTESFKQMAVPEQVLADVNTAIGIRYEIINKINHFGTSNGINNNIVWDELVLLSNKLVTVCENAFFDNEMVQQNFFPDEHKTAVYFPFLGPIAMVLFLGIVNMIKDRSHIVDSIK</sequence>
<proteinExistence type="inferred from homology"/>
<dbReference type="GO" id="GO:0016255">
    <property type="term" value="P:attachment of GPI anchor to protein"/>
    <property type="evidence" value="ECO:0007669"/>
    <property type="project" value="InterPro"/>
</dbReference>
<protein>
    <recommendedName>
        <fullName evidence="13">GPI transamidase component GPI17</fullName>
    </recommendedName>
</protein>
<dbReference type="HOGENOM" id="CLU_010026_1_0_1"/>
<dbReference type="EMBL" id="HE612859">
    <property type="protein sequence ID" value="CCE62882.1"/>
    <property type="molecule type" value="Genomic_DNA"/>
</dbReference>
<dbReference type="PANTHER" id="PTHR21072:SF13">
    <property type="entry name" value="GPI TRANSAMIDASE COMPONENT PIG-S"/>
    <property type="match status" value="1"/>
</dbReference>
<evidence type="ECO:0000256" key="1">
    <source>
        <dbReference type="ARBA" id="ARBA00004477"/>
    </source>
</evidence>